<evidence type="ECO:0000313" key="2">
    <source>
        <dbReference type="Proteomes" id="UP000807353"/>
    </source>
</evidence>
<sequence length="356" mass="41589">MKSDHYLECAPWNRRGWTLREPVLSRRMIVYRNEQVYWVCREANSYEELYFENILRFVRMHAQALEPSIKRNFCNFYEIKDQPKKWVNYRQLVTRFTRRVFKYDDGAFDTFSAIFHGFASIWGEVFLRGIARSHFEEGLLWNTFTGQLRREDLSTPSMTSKQVNAAFPSWSWVGWTGGTDIVIDENRSDGELPEILCFVHAHEPSLSIVRARNTKTPRTHGRNHQPVTLKDLEVNNPQLFVRLDSIPEDQSIFFWTRSAKFHLGKNDGSLEFSVINANGKVIGSTGVSPGAADTEGPELEHEFIVLWSRRNEISRLVLLVLQIEWKDNIAYRVNFGEIFEEDWLEALYTSRLIPLG</sequence>
<dbReference type="PANTHER" id="PTHR33112">
    <property type="entry name" value="DOMAIN PROTEIN, PUTATIVE-RELATED"/>
    <property type="match status" value="1"/>
</dbReference>
<dbReference type="EMBL" id="MU150295">
    <property type="protein sequence ID" value="KAF9460663.1"/>
    <property type="molecule type" value="Genomic_DNA"/>
</dbReference>
<protein>
    <recommendedName>
        <fullName evidence="3">Heterokaryon incompatibility domain-containing protein</fullName>
    </recommendedName>
</protein>
<proteinExistence type="predicted"/>
<keyword evidence="2" id="KW-1185">Reference proteome</keyword>
<reference evidence="1" key="1">
    <citation type="submission" date="2020-11" db="EMBL/GenBank/DDBJ databases">
        <authorList>
            <consortium name="DOE Joint Genome Institute"/>
            <person name="Ahrendt S."/>
            <person name="Riley R."/>
            <person name="Andreopoulos W."/>
            <person name="Labutti K."/>
            <person name="Pangilinan J."/>
            <person name="Ruiz-Duenas F.J."/>
            <person name="Barrasa J.M."/>
            <person name="Sanchez-Garcia M."/>
            <person name="Camarero S."/>
            <person name="Miyauchi S."/>
            <person name="Serrano A."/>
            <person name="Linde D."/>
            <person name="Babiker R."/>
            <person name="Drula E."/>
            <person name="Ayuso-Fernandez I."/>
            <person name="Pacheco R."/>
            <person name="Padilla G."/>
            <person name="Ferreira P."/>
            <person name="Barriuso J."/>
            <person name="Kellner H."/>
            <person name="Castanera R."/>
            <person name="Alfaro M."/>
            <person name="Ramirez L."/>
            <person name="Pisabarro A.G."/>
            <person name="Kuo A."/>
            <person name="Tritt A."/>
            <person name="Lipzen A."/>
            <person name="He G."/>
            <person name="Yan M."/>
            <person name="Ng V."/>
            <person name="Cullen D."/>
            <person name="Martin F."/>
            <person name="Rosso M.-N."/>
            <person name="Henrissat B."/>
            <person name="Hibbett D."/>
            <person name="Martinez A.T."/>
            <person name="Grigoriev I.V."/>
        </authorList>
    </citation>
    <scope>NUCLEOTIDE SEQUENCE</scope>
    <source>
        <strain evidence="1">CBS 247.69</strain>
    </source>
</reference>
<comment type="caution">
    <text evidence="1">The sequence shown here is derived from an EMBL/GenBank/DDBJ whole genome shotgun (WGS) entry which is preliminary data.</text>
</comment>
<dbReference type="PANTHER" id="PTHR33112:SF14">
    <property type="entry name" value="HETEROKARYON INCOMPATIBILITY DOMAIN-CONTAINING PROTEIN"/>
    <property type="match status" value="1"/>
</dbReference>
<organism evidence="1 2">
    <name type="scientific">Collybia nuda</name>
    <dbReference type="NCBI Taxonomy" id="64659"/>
    <lineage>
        <taxon>Eukaryota</taxon>
        <taxon>Fungi</taxon>
        <taxon>Dikarya</taxon>
        <taxon>Basidiomycota</taxon>
        <taxon>Agaricomycotina</taxon>
        <taxon>Agaricomycetes</taxon>
        <taxon>Agaricomycetidae</taxon>
        <taxon>Agaricales</taxon>
        <taxon>Tricholomatineae</taxon>
        <taxon>Clitocybaceae</taxon>
        <taxon>Collybia</taxon>
    </lineage>
</organism>
<name>A0A9P5Y1L6_9AGAR</name>
<accession>A0A9P5Y1L6</accession>
<dbReference type="OrthoDB" id="5125733at2759"/>
<dbReference type="Proteomes" id="UP000807353">
    <property type="component" value="Unassembled WGS sequence"/>
</dbReference>
<evidence type="ECO:0008006" key="3">
    <source>
        <dbReference type="Google" id="ProtNLM"/>
    </source>
</evidence>
<evidence type="ECO:0000313" key="1">
    <source>
        <dbReference type="EMBL" id="KAF9460663.1"/>
    </source>
</evidence>
<dbReference type="AlphaFoldDB" id="A0A9P5Y1L6"/>
<gene>
    <name evidence="1" type="ORF">BDZ94DRAFT_1311315</name>
</gene>